<sequence>MYYNDHNPPHFHAYYDEHKGVRLENVKYPRTILFFVQADI</sequence>
<reference evidence="1 2" key="1">
    <citation type="journal article" date="2019" name="Int. J. Syst. Evol. Microbiol.">
        <title>Photorhabdus khanii subsp. guanajuatensis subsp. nov., isolated from Heterorhabditis atacamensis, and Photorhabdus luminescens subsp. mexicana subsp. nov., isolated from Heterorhabditis mexicana entomopathogenic nematodes.</title>
        <authorList>
            <person name="Machado R.A.R."/>
            <person name="Bruno P."/>
            <person name="Arce C.C.M."/>
            <person name="Liechti N."/>
            <person name="Kohler A."/>
            <person name="Bernal J."/>
            <person name="Bruggmann R."/>
            <person name="Turlings T.C.J."/>
        </authorList>
    </citation>
    <scope>NUCLEOTIDE SEQUENCE [LARGE SCALE GENOMIC DNA]</scope>
    <source>
        <strain evidence="1 2">MEX20-17</strain>
    </source>
</reference>
<evidence type="ECO:0008006" key="3">
    <source>
        <dbReference type="Google" id="ProtNLM"/>
    </source>
</evidence>
<dbReference type="Pfam" id="PF13711">
    <property type="entry name" value="DUF4160"/>
    <property type="match status" value="1"/>
</dbReference>
<dbReference type="RefSeq" id="WP_132353520.1">
    <property type="nucleotide sequence ID" value="NZ_CAWOJO010000008.1"/>
</dbReference>
<proteinExistence type="predicted"/>
<organism evidence="1 2">
    <name type="scientific">Photorhabdus khanii subsp. guanajuatensis</name>
    <dbReference type="NCBI Taxonomy" id="2100166"/>
    <lineage>
        <taxon>Bacteria</taxon>
        <taxon>Pseudomonadati</taxon>
        <taxon>Pseudomonadota</taxon>
        <taxon>Gammaproteobacteria</taxon>
        <taxon>Enterobacterales</taxon>
        <taxon>Morganellaceae</taxon>
        <taxon>Photorhabdus</taxon>
    </lineage>
</organism>
<gene>
    <name evidence="1" type="ORF">C5467_06865</name>
</gene>
<evidence type="ECO:0000313" key="2">
    <source>
        <dbReference type="Proteomes" id="UP000295598"/>
    </source>
</evidence>
<protein>
    <recommendedName>
        <fullName evidence="3">DUF4160 domain-containing protein</fullName>
    </recommendedName>
</protein>
<dbReference type="InterPro" id="IPR025427">
    <property type="entry name" value="DUF4160"/>
</dbReference>
<dbReference type="EMBL" id="PUJY01000008">
    <property type="protein sequence ID" value="TDB60255.1"/>
    <property type="molecule type" value="Genomic_DNA"/>
</dbReference>
<accession>A0A4V2X8K7</accession>
<dbReference type="AlphaFoldDB" id="A0A4V2X8K7"/>
<name>A0A4V2X8K7_9GAMM</name>
<dbReference type="Proteomes" id="UP000295598">
    <property type="component" value="Unassembled WGS sequence"/>
</dbReference>
<evidence type="ECO:0000313" key="1">
    <source>
        <dbReference type="EMBL" id="TDB60255.1"/>
    </source>
</evidence>
<comment type="caution">
    <text evidence="1">The sequence shown here is derived from an EMBL/GenBank/DDBJ whole genome shotgun (WGS) entry which is preliminary data.</text>
</comment>